<gene>
    <name evidence="9" type="ORF">OSIN01602_LOCUS10015</name>
</gene>
<keyword evidence="6 8" id="KW-0472">Membrane</keyword>
<keyword evidence="5 8" id="KW-1133">Transmembrane helix</keyword>
<dbReference type="Pfam" id="PF06105">
    <property type="entry name" value="Aph-1"/>
    <property type="match status" value="1"/>
</dbReference>
<evidence type="ECO:0000256" key="3">
    <source>
        <dbReference type="ARBA" id="ARBA00022692"/>
    </source>
</evidence>
<reference evidence="9" key="1">
    <citation type="submission" date="2021-01" db="EMBL/GenBank/DDBJ databases">
        <authorList>
            <person name="Corre E."/>
            <person name="Pelletier E."/>
            <person name="Niang G."/>
            <person name="Scheremetjew M."/>
            <person name="Finn R."/>
            <person name="Kale V."/>
            <person name="Holt S."/>
            <person name="Cochrane G."/>
            <person name="Meng A."/>
            <person name="Brown T."/>
            <person name="Cohen L."/>
        </authorList>
    </citation>
    <scope>NUCLEOTIDE SEQUENCE</scope>
    <source>
        <strain evidence="9">Grunow 1884</strain>
    </source>
</reference>
<comment type="similarity">
    <text evidence="2">Belongs to the APH-1 family.</text>
</comment>
<feature type="transmembrane region" description="Helical" evidence="8">
    <location>
        <begin position="262"/>
        <end position="284"/>
    </location>
</feature>
<evidence type="ECO:0000256" key="7">
    <source>
        <dbReference type="SAM" id="MobiDB-lite"/>
    </source>
</evidence>
<dbReference type="AlphaFoldDB" id="A0A7S1ZI65"/>
<dbReference type="GO" id="GO:0007219">
    <property type="term" value="P:Notch signaling pathway"/>
    <property type="evidence" value="ECO:0007669"/>
    <property type="project" value="UniProtKB-KW"/>
</dbReference>
<keyword evidence="3 8" id="KW-0812">Transmembrane</keyword>
<comment type="subcellular location">
    <subcellularLocation>
        <location evidence="1">Membrane</location>
        <topology evidence="1">Multi-pass membrane protein</topology>
    </subcellularLocation>
</comment>
<feature type="transmembrane region" description="Helical" evidence="8">
    <location>
        <begin position="32"/>
        <end position="55"/>
    </location>
</feature>
<dbReference type="PANTHER" id="PTHR12889">
    <property type="entry name" value="GAMMA-SECRETASE SUBUNIT APH-1"/>
    <property type="match status" value="1"/>
</dbReference>
<proteinExistence type="inferred from homology"/>
<feature type="compositionally biased region" description="Basic and acidic residues" evidence="7">
    <location>
        <begin position="103"/>
        <end position="129"/>
    </location>
</feature>
<organism evidence="9">
    <name type="scientific">Trieres chinensis</name>
    <name type="common">Marine centric diatom</name>
    <name type="synonym">Odontella sinensis</name>
    <dbReference type="NCBI Taxonomy" id="1514140"/>
    <lineage>
        <taxon>Eukaryota</taxon>
        <taxon>Sar</taxon>
        <taxon>Stramenopiles</taxon>
        <taxon>Ochrophyta</taxon>
        <taxon>Bacillariophyta</taxon>
        <taxon>Mediophyceae</taxon>
        <taxon>Biddulphiophycidae</taxon>
        <taxon>Eupodiscales</taxon>
        <taxon>Parodontellaceae</taxon>
        <taxon>Trieres</taxon>
    </lineage>
</organism>
<feature type="transmembrane region" description="Helical" evidence="8">
    <location>
        <begin position="296"/>
        <end position="319"/>
    </location>
</feature>
<feature type="region of interest" description="Disordered" evidence="7">
    <location>
        <begin position="103"/>
        <end position="139"/>
    </location>
</feature>
<protein>
    <submittedName>
        <fullName evidence="9">Uncharacterized protein</fullName>
    </submittedName>
</protein>
<evidence type="ECO:0000256" key="4">
    <source>
        <dbReference type="ARBA" id="ARBA00022976"/>
    </source>
</evidence>
<sequence length="341" mass="36639">MTTPALSAGCALLAFSPSLSLLFLIAYQKSQLIIIVTTSAFAFLLSSLLASLLWLPVPASLRTGPLIIPPAVVCQFLLRCGFVKVYHRVEAVIQKSIRKHERHEAEQVRRRQEQQRQENNNENHNRAEEGADNVAAPTSAGLSETAKLRLELNDWSCGIAAGNGFGGMHAVLLYGTLLASESSAVGTLYQDSCSFMPSLVNSAIIAFLFSILDMILMLLTFYGMRRRKDGYARNSVNVRPEGSGGASVCAGRIPLLRFPDTAWGGNLALIVAFFAHLAAGFATVPNLKQNGCLVSLPALAGVVGLTAIIFVSGVSGHFLPDIQGRRMGQNGLAAEAMRHED</sequence>
<accession>A0A7S1ZI65</accession>
<dbReference type="GO" id="GO:0016485">
    <property type="term" value="P:protein processing"/>
    <property type="evidence" value="ECO:0007669"/>
    <property type="project" value="InterPro"/>
</dbReference>
<feature type="transmembrane region" description="Helical" evidence="8">
    <location>
        <begin position="67"/>
        <end position="86"/>
    </location>
</feature>
<feature type="transmembrane region" description="Helical" evidence="8">
    <location>
        <begin position="6"/>
        <end position="25"/>
    </location>
</feature>
<evidence type="ECO:0000313" key="9">
    <source>
        <dbReference type="EMBL" id="CAD9339175.1"/>
    </source>
</evidence>
<dbReference type="EMBL" id="HBGO01017558">
    <property type="protein sequence ID" value="CAD9339175.1"/>
    <property type="molecule type" value="Transcribed_RNA"/>
</dbReference>
<dbReference type="InterPro" id="IPR009294">
    <property type="entry name" value="Aph-1"/>
</dbReference>
<name>A0A7S1ZI65_TRICV</name>
<dbReference type="GO" id="GO:0016020">
    <property type="term" value="C:membrane"/>
    <property type="evidence" value="ECO:0007669"/>
    <property type="project" value="UniProtKB-SubCell"/>
</dbReference>
<evidence type="ECO:0000256" key="2">
    <source>
        <dbReference type="ARBA" id="ARBA00005577"/>
    </source>
</evidence>
<feature type="transmembrane region" description="Helical" evidence="8">
    <location>
        <begin position="157"/>
        <end position="179"/>
    </location>
</feature>
<evidence type="ECO:0000256" key="8">
    <source>
        <dbReference type="SAM" id="Phobius"/>
    </source>
</evidence>
<keyword evidence="4" id="KW-0914">Notch signaling pathway</keyword>
<evidence type="ECO:0000256" key="5">
    <source>
        <dbReference type="ARBA" id="ARBA00022989"/>
    </source>
</evidence>
<evidence type="ECO:0000256" key="6">
    <source>
        <dbReference type="ARBA" id="ARBA00023136"/>
    </source>
</evidence>
<evidence type="ECO:0000256" key="1">
    <source>
        <dbReference type="ARBA" id="ARBA00004141"/>
    </source>
</evidence>
<feature type="transmembrane region" description="Helical" evidence="8">
    <location>
        <begin position="199"/>
        <end position="223"/>
    </location>
</feature>